<feature type="region of interest" description="Disordered" evidence="6">
    <location>
        <begin position="1"/>
        <end position="20"/>
    </location>
</feature>
<dbReference type="GO" id="GO:0022625">
    <property type="term" value="C:cytosolic large ribosomal subunit"/>
    <property type="evidence" value="ECO:0007669"/>
    <property type="project" value="TreeGrafter"/>
</dbReference>
<name>A0AAW7M7R0_9MICO</name>
<accession>A0AAW7M7R0</accession>
<comment type="similarity">
    <text evidence="1 5">Belongs to the bacterial ribosomal protein bL27 family.</text>
</comment>
<evidence type="ECO:0000256" key="4">
    <source>
        <dbReference type="ARBA" id="ARBA00035175"/>
    </source>
</evidence>
<dbReference type="InterPro" id="IPR018261">
    <property type="entry name" value="Ribosomal_bL27_CS"/>
</dbReference>
<dbReference type="NCBIfam" id="TIGR00062">
    <property type="entry name" value="L27"/>
    <property type="match status" value="1"/>
</dbReference>
<gene>
    <name evidence="5 7" type="primary">rpmA</name>
    <name evidence="7" type="ORF">QQX10_02980</name>
</gene>
<reference evidence="7" key="1">
    <citation type="submission" date="2023-06" db="EMBL/GenBank/DDBJ databases">
        <title>Sysu t00039.</title>
        <authorList>
            <person name="Gao L."/>
            <person name="Fang B.-Z."/>
            <person name="Li W.-J."/>
        </authorList>
    </citation>
    <scope>NUCLEOTIDE SEQUENCE</scope>
    <source>
        <strain evidence="7">SYSU T00039</strain>
    </source>
</reference>
<dbReference type="Pfam" id="PF01016">
    <property type="entry name" value="Ribosomal_L27"/>
    <property type="match status" value="1"/>
</dbReference>
<dbReference type="HAMAP" id="MF_00539">
    <property type="entry name" value="Ribosomal_bL27"/>
    <property type="match status" value="1"/>
</dbReference>
<dbReference type="Proteomes" id="UP001172737">
    <property type="component" value="Unassembled WGS sequence"/>
</dbReference>
<dbReference type="GO" id="GO:0003735">
    <property type="term" value="F:structural constituent of ribosome"/>
    <property type="evidence" value="ECO:0007669"/>
    <property type="project" value="InterPro"/>
</dbReference>
<dbReference type="RefSeq" id="WP_301120116.1">
    <property type="nucleotide sequence ID" value="NZ_JAUHPX010000001.1"/>
</dbReference>
<dbReference type="PANTHER" id="PTHR15893:SF0">
    <property type="entry name" value="LARGE RIBOSOMAL SUBUNIT PROTEIN BL27M"/>
    <property type="match status" value="1"/>
</dbReference>
<dbReference type="SUPFAM" id="SSF110324">
    <property type="entry name" value="Ribosomal L27 protein-like"/>
    <property type="match status" value="1"/>
</dbReference>
<keyword evidence="3 5" id="KW-0687">Ribonucleoprotein</keyword>
<keyword evidence="8" id="KW-1185">Reference proteome</keyword>
<dbReference type="PROSITE" id="PS00831">
    <property type="entry name" value="RIBOSOMAL_L27"/>
    <property type="match status" value="1"/>
</dbReference>
<comment type="caution">
    <text evidence="7">The sequence shown here is derived from an EMBL/GenBank/DDBJ whole genome shotgun (WGS) entry which is preliminary data.</text>
</comment>
<organism evidence="7 8">
    <name type="scientific">Demequina lignilytica</name>
    <dbReference type="NCBI Taxonomy" id="3051663"/>
    <lineage>
        <taxon>Bacteria</taxon>
        <taxon>Bacillati</taxon>
        <taxon>Actinomycetota</taxon>
        <taxon>Actinomycetes</taxon>
        <taxon>Micrococcales</taxon>
        <taxon>Demequinaceae</taxon>
        <taxon>Demequina</taxon>
    </lineage>
</organism>
<dbReference type="AlphaFoldDB" id="A0AAW7M7R0"/>
<dbReference type="EMBL" id="JAUHPX010000001">
    <property type="protein sequence ID" value="MDN4487125.1"/>
    <property type="molecule type" value="Genomic_DNA"/>
</dbReference>
<dbReference type="FunFam" id="2.40.50.100:FF:000020">
    <property type="entry name" value="50S ribosomal protein L27"/>
    <property type="match status" value="1"/>
</dbReference>
<dbReference type="Gene3D" id="2.40.50.100">
    <property type="match status" value="1"/>
</dbReference>
<protein>
    <recommendedName>
        <fullName evidence="4 5">Large ribosomal subunit protein bL27</fullName>
    </recommendedName>
</protein>
<dbReference type="InterPro" id="IPR001684">
    <property type="entry name" value="Ribosomal_bL27"/>
</dbReference>
<sequence>MAHKKGASSSRNGRDSNPQYLGVKRFGGQAVNAGEIIVRQRGTHHHPGHNVGRGKDDTLFALVAGTVQFAQRRGRKVVDIVEA</sequence>
<feature type="compositionally biased region" description="Polar residues" evidence="6">
    <location>
        <begin position="7"/>
        <end position="19"/>
    </location>
</feature>
<evidence type="ECO:0000256" key="6">
    <source>
        <dbReference type="SAM" id="MobiDB-lite"/>
    </source>
</evidence>
<evidence type="ECO:0000256" key="3">
    <source>
        <dbReference type="ARBA" id="ARBA00023274"/>
    </source>
</evidence>
<keyword evidence="2 5" id="KW-0689">Ribosomal protein</keyword>
<dbReference type="GO" id="GO:0006412">
    <property type="term" value="P:translation"/>
    <property type="evidence" value="ECO:0007669"/>
    <property type="project" value="UniProtKB-UniRule"/>
</dbReference>
<evidence type="ECO:0000313" key="8">
    <source>
        <dbReference type="Proteomes" id="UP001172737"/>
    </source>
</evidence>
<dbReference type="PANTHER" id="PTHR15893">
    <property type="entry name" value="RIBOSOMAL PROTEIN L27"/>
    <property type="match status" value="1"/>
</dbReference>
<evidence type="ECO:0000256" key="5">
    <source>
        <dbReference type="HAMAP-Rule" id="MF_00539"/>
    </source>
</evidence>
<proteinExistence type="inferred from homology"/>
<evidence type="ECO:0000256" key="1">
    <source>
        <dbReference type="ARBA" id="ARBA00010797"/>
    </source>
</evidence>
<dbReference type="PRINTS" id="PR00063">
    <property type="entry name" value="RIBOSOMALL27"/>
</dbReference>
<evidence type="ECO:0000256" key="2">
    <source>
        <dbReference type="ARBA" id="ARBA00022980"/>
    </source>
</evidence>
<evidence type="ECO:0000313" key="7">
    <source>
        <dbReference type="EMBL" id="MDN4487125.1"/>
    </source>
</evidence>